<name>A0AAX2H6J2_9PSED</name>
<sequence length="265" mass="29977">MESYSSRSDWHQAVDDTVNSALGKCYPRDWKDEDYLTRSLLFALKNEHSNVTIEQGEPGKNAKCHWDVYKNTKEQGIEQKHGDIGILVQLRFGDDKILEGVAFLEAKRIYHNQADDLKSRFSALDMEQLKRYCNNSSFHRTVFYDCMSSESGNSAFSATIPTRHLITINSDDRTIYPHCEYFSYCLTDRYLQGYELDFDPDLVASVKGFLDANGGVKYLIVAQSILSPDIDLNPNLININKAIYKALEAPAPGSKPRSNLGGPAR</sequence>
<protein>
    <submittedName>
        <fullName evidence="1">Uncharacterized protein</fullName>
    </submittedName>
</protein>
<organism evidence="1 2">
    <name type="scientific">Pseudomonas lundensis</name>
    <dbReference type="NCBI Taxonomy" id="86185"/>
    <lineage>
        <taxon>Bacteria</taxon>
        <taxon>Pseudomonadati</taxon>
        <taxon>Pseudomonadota</taxon>
        <taxon>Gammaproteobacteria</taxon>
        <taxon>Pseudomonadales</taxon>
        <taxon>Pseudomonadaceae</taxon>
        <taxon>Pseudomonas</taxon>
    </lineage>
</organism>
<dbReference type="AlphaFoldDB" id="A0AAX2H6J2"/>
<dbReference type="Proteomes" id="UP000219564">
    <property type="component" value="Unassembled WGS sequence"/>
</dbReference>
<evidence type="ECO:0000313" key="2">
    <source>
        <dbReference type="Proteomes" id="UP000219564"/>
    </source>
</evidence>
<evidence type="ECO:0000313" key="1">
    <source>
        <dbReference type="EMBL" id="SOB51876.1"/>
    </source>
</evidence>
<proteinExistence type="predicted"/>
<reference evidence="1 2" key="1">
    <citation type="submission" date="2017-08" db="EMBL/GenBank/DDBJ databases">
        <authorList>
            <person name="Chaillou S."/>
        </authorList>
    </citation>
    <scope>NUCLEOTIDE SEQUENCE [LARGE SCALE GENOMIC DNA]</scope>
    <source>
        <strain evidence="1 2">MFPA15A1205</strain>
    </source>
</reference>
<dbReference type="EMBL" id="OBKZ01000014">
    <property type="protein sequence ID" value="SOB51876.1"/>
    <property type="molecule type" value="Genomic_DNA"/>
</dbReference>
<accession>A0AAX2H6J2</accession>
<comment type="caution">
    <text evidence="1">The sequence shown here is derived from an EMBL/GenBank/DDBJ whole genome shotgun (WGS) entry which is preliminary data.</text>
</comment>
<dbReference type="RefSeq" id="WP_179765286.1">
    <property type="nucleotide sequence ID" value="NZ_OBKZ01000014.1"/>
</dbReference>
<gene>
    <name evidence="1" type="ORF">PLUA15_210006</name>
</gene>